<evidence type="ECO:0000256" key="6">
    <source>
        <dbReference type="ARBA" id="ARBA00023002"/>
    </source>
</evidence>
<evidence type="ECO:0000313" key="12">
    <source>
        <dbReference type="Proteomes" id="UP000054007"/>
    </source>
</evidence>
<protein>
    <submittedName>
        <fullName evidence="11">tRNA-dihydrouridine synthase 2</fullName>
    </submittedName>
</protein>
<dbReference type="Gene3D" id="3.20.20.70">
    <property type="entry name" value="Aldolase class I"/>
    <property type="match status" value="1"/>
</dbReference>
<dbReference type="GO" id="GO:0050660">
    <property type="term" value="F:flavin adenine dinucleotide binding"/>
    <property type="evidence" value="ECO:0007669"/>
    <property type="project" value="InterPro"/>
</dbReference>
<dbReference type="AlphaFoldDB" id="A0A0D7B6V1"/>
<reference evidence="11 12" key="1">
    <citation type="journal article" date="2015" name="Fungal Genet. Biol.">
        <title>Evolution of novel wood decay mechanisms in Agaricales revealed by the genome sequences of Fistulina hepatica and Cylindrobasidium torrendii.</title>
        <authorList>
            <person name="Floudas D."/>
            <person name="Held B.W."/>
            <person name="Riley R."/>
            <person name="Nagy L.G."/>
            <person name="Koehler G."/>
            <person name="Ransdell A.S."/>
            <person name="Younus H."/>
            <person name="Chow J."/>
            <person name="Chiniquy J."/>
            <person name="Lipzen A."/>
            <person name="Tritt A."/>
            <person name="Sun H."/>
            <person name="Haridas S."/>
            <person name="LaButti K."/>
            <person name="Ohm R.A."/>
            <person name="Kues U."/>
            <person name="Blanchette R.A."/>
            <person name="Grigoriev I.V."/>
            <person name="Minto R.E."/>
            <person name="Hibbett D.S."/>
        </authorList>
    </citation>
    <scope>NUCLEOTIDE SEQUENCE [LARGE SCALE GENOMIC DNA]</scope>
    <source>
        <strain evidence="11 12">FP15055 ss-10</strain>
    </source>
</reference>
<evidence type="ECO:0000256" key="8">
    <source>
        <dbReference type="ARBA" id="ARBA00049447"/>
    </source>
</evidence>
<comment type="cofactor">
    <cofactor evidence="1">
        <name>FMN</name>
        <dbReference type="ChEBI" id="CHEBI:58210"/>
    </cofactor>
</comment>
<gene>
    <name evidence="11" type="ORF">CYLTODRAFT_399611</name>
</gene>
<evidence type="ECO:0000256" key="5">
    <source>
        <dbReference type="ARBA" id="ARBA00022694"/>
    </source>
</evidence>
<accession>A0A0D7B6V1</accession>
<proteinExistence type="predicted"/>
<dbReference type="GO" id="GO:0017150">
    <property type="term" value="F:tRNA dihydrouridine synthase activity"/>
    <property type="evidence" value="ECO:0007669"/>
    <property type="project" value="InterPro"/>
</dbReference>
<evidence type="ECO:0000256" key="3">
    <source>
        <dbReference type="ARBA" id="ARBA00022643"/>
    </source>
</evidence>
<sequence>MLYRRLIVRLPSMQTMSRRQLSTSPPPRSQKRARVDYLTKDDFKNGVFLAPMVRSGALPTRLFALKHGATLVWGPEIVDKAILHAKRNVHPDTGVVSYDGVSRAIFATHPIEKPYLIYQIGSSNPELAVQAAKVVQEDIAGVDLNCGCPKPFSTHSGMGAALLTEPDLLCSILVALREAMPAHITVSAKIRLLPSREDTLKLVERIVNTGISNLTVHCRTKSMREKDPATIERLREIRDFVDAMGKGIAVTENGDCVSYEDTKRVKDITGADSVMIARGAESNPSCFSPTPLTDLTETLIPDYIRLSRYLDNHWSLTKFCVAQFTGTRIKTTKTGEHATRQAIIASKGYDGVNEFIGEWSGAEVFKSIRDAIEARPARRASTGNAEMQTELEMEGDEAKEPYASSSPISQPEDGLVTPEDTQNPEPPSMTMKLPSVTTRTIPSMISGVDPLTPTPSVILP</sequence>
<organism evidence="11 12">
    <name type="scientific">Cylindrobasidium torrendii FP15055 ss-10</name>
    <dbReference type="NCBI Taxonomy" id="1314674"/>
    <lineage>
        <taxon>Eukaryota</taxon>
        <taxon>Fungi</taxon>
        <taxon>Dikarya</taxon>
        <taxon>Basidiomycota</taxon>
        <taxon>Agaricomycotina</taxon>
        <taxon>Agaricomycetes</taxon>
        <taxon>Agaricomycetidae</taxon>
        <taxon>Agaricales</taxon>
        <taxon>Marasmiineae</taxon>
        <taxon>Physalacriaceae</taxon>
        <taxon>Cylindrobasidium</taxon>
    </lineage>
</organism>
<evidence type="ECO:0000256" key="7">
    <source>
        <dbReference type="ARBA" id="ARBA00048342"/>
    </source>
</evidence>
<dbReference type="SUPFAM" id="SSF51395">
    <property type="entry name" value="FMN-linked oxidoreductases"/>
    <property type="match status" value="1"/>
</dbReference>
<dbReference type="CDD" id="cd02801">
    <property type="entry name" value="DUS_like_FMN"/>
    <property type="match status" value="1"/>
</dbReference>
<dbReference type="Pfam" id="PF01207">
    <property type="entry name" value="Dus"/>
    <property type="match status" value="1"/>
</dbReference>
<comment type="catalytic activity">
    <reaction evidence="7">
        <text>a 5,6-dihydrouridine in mRNA + NAD(+) = a uridine in mRNA + NADH + H(+)</text>
        <dbReference type="Rhea" id="RHEA:69851"/>
        <dbReference type="Rhea" id="RHEA-COMP:14658"/>
        <dbReference type="Rhea" id="RHEA-COMP:17789"/>
        <dbReference type="ChEBI" id="CHEBI:15378"/>
        <dbReference type="ChEBI" id="CHEBI:57540"/>
        <dbReference type="ChEBI" id="CHEBI:57945"/>
        <dbReference type="ChEBI" id="CHEBI:65315"/>
        <dbReference type="ChEBI" id="CHEBI:74443"/>
    </reaction>
    <physiologicalReaction direction="right-to-left" evidence="7">
        <dbReference type="Rhea" id="RHEA:69853"/>
    </physiologicalReaction>
</comment>
<dbReference type="Proteomes" id="UP000054007">
    <property type="component" value="Unassembled WGS sequence"/>
</dbReference>
<dbReference type="PANTHER" id="PTHR45936:SF1">
    <property type="entry name" value="TRNA-DIHYDROURIDINE(20) SYNTHASE [NAD(P)+]-LIKE"/>
    <property type="match status" value="1"/>
</dbReference>
<keyword evidence="4" id="KW-0507">mRNA processing</keyword>
<evidence type="ECO:0000259" key="10">
    <source>
        <dbReference type="Pfam" id="PF01207"/>
    </source>
</evidence>
<dbReference type="STRING" id="1314674.A0A0D7B6V1"/>
<evidence type="ECO:0000256" key="2">
    <source>
        <dbReference type="ARBA" id="ARBA00022630"/>
    </source>
</evidence>
<dbReference type="OrthoDB" id="10262250at2759"/>
<dbReference type="GO" id="GO:0005737">
    <property type="term" value="C:cytoplasm"/>
    <property type="evidence" value="ECO:0007669"/>
    <property type="project" value="TreeGrafter"/>
</dbReference>
<dbReference type="InterPro" id="IPR013785">
    <property type="entry name" value="Aldolase_TIM"/>
</dbReference>
<dbReference type="PROSITE" id="PS01136">
    <property type="entry name" value="UPF0034"/>
    <property type="match status" value="1"/>
</dbReference>
<dbReference type="InterPro" id="IPR052582">
    <property type="entry name" value="tRNA-DUS-like"/>
</dbReference>
<dbReference type="PANTHER" id="PTHR45936">
    <property type="entry name" value="TRNA-DIHYDROURIDINE(20) SYNTHASE [NAD(P)+]-LIKE"/>
    <property type="match status" value="1"/>
</dbReference>
<evidence type="ECO:0000256" key="9">
    <source>
        <dbReference type="SAM" id="MobiDB-lite"/>
    </source>
</evidence>
<feature type="region of interest" description="Disordered" evidence="9">
    <location>
        <begin position="376"/>
        <end position="460"/>
    </location>
</feature>
<keyword evidence="6" id="KW-0560">Oxidoreductase</keyword>
<dbReference type="InterPro" id="IPR035587">
    <property type="entry name" value="DUS-like_FMN-bd"/>
</dbReference>
<keyword evidence="2" id="KW-0285">Flavoprotein</keyword>
<feature type="domain" description="DUS-like FMN-binding" evidence="10">
    <location>
        <begin position="49"/>
        <end position="316"/>
    </location>
</feature>
<evidence type="ECO:0000313" key="11">
    <source>
        <dbReference type="EMBL" id="KIY65955.1"/>
    </source>
</evidence>
<keyword evidence="3" id="KW-0288">FMN</keyword>
<keyword evidence="12" id="KW-1185">Reference proteome</keyword>
<comment type="catalytic activity">
    <reaction evidence="8">
        <text>a 5,6-dihydrouridine in mRNA + NADP(+) = a uridine in mRNA + NADPH + H(+)</text>
        <dbReference type="Rhea" id="RHEA:69855"/>
        <dbReference type="Rhea" id="RHEA-COMP:14658"/>
        <dbReference type="Rhea" id="RHEA-COMP:17789"/>
        <dbReference type="ChEBI" id="CHEBI:15378"/>
        <dbReference type="ChEBI" id="CHEBI:57783"/>
        <dbReference type="ChEBI" id="CHEBI:58349"/>
        <dbReference type="ChEBI" id="CHEBI:65315"/>
        <dbReference type="ChEBI" id="CHEBI:74443"/>
    </reaction>
    <physiologicalReaction direction="right-to-left" evidence="8">
        <dbReference type="Rhea" id="RHEA:69857"/>
    </physiologicalReaction>
</comment>
<name>A0A0D7B6V1_9AGAR</name>
<dbReference type="GO" id="GO:0006397">
    <property type="term" value="P:mRNA processing"/>
    <property type="evidence" value="ECO:0007669"/>
    <property type="project" value="UniProtKB-KW"/>
</dbReference>
<evidence type="ECO:0000256" key="4">
    <source>
        <dbReference type="ARBA" id="ARBA00022664"/>
    </source>
</evidence>
<evidence type="ECO:0000256" key="1">
    <source>
        <dbReference type="ARBA" id="ARBA00001917"/>
    </source>
</evidence>
<dbReference type="InterPro" id="IPR018517">
    <property type="entry name" value="tRNA_hU_synthase_CS"/>
</dbReference>
<keyword evidence="5" id="KW-0819">tRNA processing</keyword>
<dbReference type="EMBL" id="KN880571">
    <property type="protein sequence ID" value="KIY65955.1"/>
    <property type="molecule type" value="Genomic_DNA"/>
</dbReference>